<keyword evidence="1" id="KW-0732">Signal</keyword>
<reference evidence="2" key="1">
    <citation type="submission" date="2022-08" db="EMBL/GenBank/DDBJ databases">
        <title>Genome sequencing of Nocardioides sp. STR2.</title>
        <authorList>
            <person name="So Y."/>
        </authorList>
    </citation>
    <scope>NUCLEOTIDE SEQUENCE</scope>
    <source>
        <strain evidence="2">STR2</strain>
    </source>
</reference>
<proteinExistence type="predicted"/>
<sequence>MISTNGGAFARLVAGGAAAATALAGFTIGLAAPAHAAVTISGSTVDTAGNYVDGRISVYKFSDEDGDGTVEPFEYDFLPSVPTQGGAFDLNLEDGLYKLQFYPAFESSELQSEYYRDKADLATADFITVAGAAQVLPAWTIDAVPVVFGTVTTADGRPVDNASVQAYAADDNSLLATDTTNSTGTFRIGATEAVKLRFSGYDPKTRKSLATEYYSDKADLASADAVAPGSNVGTVVLAPGGSISGRVTSDAGAALHRVEVCSDFNCDYTDANGVYTIEGATTGAHEVLFSDPIDEYVGEYYNNVALDQYGIPVSDPTVVTVGPGQAVTGIDAALAPKSKPAPTGVDLSGTVRDQLGGVGVGYSVLAYNTPANPVDREVVARTISNRAGGYAFTTLDRIGGETEFKIVVVGEDAREDGDFARRSIWTGQKYGYETAAAVTAAPQVIDFVQPVAGGVAGAITSEAGGVPDLPQVAFYDVDKTLAGGADEYNADGTYETRNLWPGDYTAMFGADRHVSEWWDNAVAAEAKTVTVKPGQMVTGISAALAKEVKAVERPTIEGDAWVGKTLRLDKGVWTQMADNEFTYEWLVKGVVVATGPSLKLTKKNLGDKVTGRVTNDLGFTQGQAVTKSTYKVGYKPKVKAKVSKKSAAITLKVKPLKAKKVKATVTVFEIVGTKKNGDDKLKKLGKGKIKKGTGKVTFKKALGTGKHKLVFTVKGKGKVGSGDITKKVKLKR</sequence>
<dbReference type="Gene3D" id="2.60.40.2700">
    <property type="match status" value="1"/>
</dbReference>
<dbReference type="Pfam" id="PF13620">
    <property type="entry name" value="CarboxypepD_reg"/>
    <property type="match status" value="1"/>
</dbReference>
<dbReference type="Proteomes" id="UP001074726">
    <property type="component" value="Unassembled WGS sequence"/>
</dbReference>
<feature type="signal peptide" evidence="1">
    <location>
        <begin position="1"/>
        <end position="36"/>
    </location>
</feature>
<protein>
    <submittedName>
        <fullName evidence="2">Carboxypeptidase-like regulatory domain-containing protein</fullName>
    </submittedName>
</protein>
<evidence type="ECO:0000313" key="2">
    <source>
        <dbReference type="EMBL" id="MCY4726583.1"/>
    </source>
</evidence>
<dbReference type="EMBL" id="JAPPUX010000003">
    <property type="protein sequence ID" value="MCY4726583.1"/>
    <property type="molecule type" value="Genomic_DNA"/>
</dbReference>
<evidence type="ECO:0000313" key="3">
    <source>
        <dbReference type="Proteomes" id="UP001074726"/>
    </source>
</evidence>
<evidence type="ECO:0000256" key="1">
    <source>
        <dbReference type="SAM" id="SignalP"/>
    </source>
</evidence>
<name>A0ABT4CCA3_9ACTN</name>
<keyword evidence="3" id="KW-1185">Reference proteome</keyword>
<feature type="chain" id="PRO_5045682099" evidence="1">
    <location>
        <begin position="37"/>
        <end position="732"/>
    </location>
</feature>
<dbReference type="RefSeq" id="WP_268111488.1">
    <property type="nucleotide sequence ID" value="NZ_JAPPUX010000003.1"/>
</dbReference>
<comment type="caution">
    <text evidence="2">The sequence shown here is derived from an EMBL/GenBank/DDBJ whole genome shotgun (WGS) entry which is preliminary data.</text>
</comment>
<organism evidence="2 3">
    <name type="scientific">Nocardioides pini</name>
    <dbReference type="NCBI Taxonomy" id="2975053"/>
    <lineage>
        <taxon>Bacteria</taxon>
        <taxon>Bacillati</taxon>
        <taxon>Actinomycetota</taxon>
        <taxon>Actinomycetes</taxon>
        <taxon>Propionibacteriales</taxon>
        <taxon>Nocardioidaceae</taxon>
        <taxon>Nocardioides</taxon>
    </lineage>
</organism>
<gene>
    <name evidence="2" type="ORF">NYO98_09870</name>
</gene>
<accession>A0ABT4CCA3</accession>